<dbReference type="Pfam" id="PF00578">
    <property type="entry name" value="AhpC-TSA"/>
    <property type="match status" value="1"/>
</dbReference>
<name>A0ABW5XTG2_9SPHI</name>
<gene>
    <name evidence="7" type="ORF">ACFSYC_15960</name>
</gene>
<evidence type="ECO:0000256" key="5">
    <source>
        <dbReference type="SAM" id="SignalP"/>
    </source>
</evidence>
<dbReference type="InterPro" id="IPR013766">
    <property type="entry name" value="Thioredoxin_domain"/>
</dbReference>
<accession>A0ABW5XTG2</accession>
<dbReference type="PROSITE" id="PS00194">
    <property type="entry name" value="THIOREDOXIN_1"/>
    <property type="match status" value="1"/>
</dbReference>
<dbReference type="InterPro" id="IPR025380">
    <property type="entry name" value="DUF4369"/>
</dbReference>
<evidence type="ECO:0000259" key="6">
    <source>
        <dbReference type="PROSITE" id="PS51352"/>
    </source>
</evidence>
<protein>
    <submittedName>
        <fullName evidence="7">Redoxin domain-containing protein</fullName>
    </submittedName>
</protein>
<keyword evidence="3" id="KW-1015">Disulfide bond</keyword>
<feature type="domain" description="Thioredoxin" evidence="6">
    <location>
        <begin position="237"/>
        <end position="378"/>
    </location>
</feature>
<dbReference type="PROSITE" id="PS51352">
    <property type="entry name" value="THIOREDOXIN_2"/>
    <property type="match status" value="1"/>
</dbReference>
<dbReference type="PANTHER" id="PTHR42852:SF6">
    <property type="entry name" value="THIOL:DISULFIDE INTERCHANGE PROTEIN DSBE"/>
    <property type="match status" value="1"/>
</dbReference>
<dbReference type="InterPro" id="IPR036249">
    <property type="entry name" value="Thioredoxin-like_sf"/>
</dbReference>
<dbReference type="InterPro" id="IPR017937">
    <property type="entry name" value="Thioredoxin_CS"/>
</dbReference>
<evidence type="ECO:0000256" key="1">
    <source>
        <dbReference type="ARBA" id="ARBA00004196"/>
    </source>
</evidence>
<dbReference type="Pfam" id="PF14289">
    <property type="entry name" value="DUF4369"/>
    <property type="match status" value="1"/>
</dbReference>
<dbReference type="SUPFAM" id="SSF52833">
    <property type="entry name" value="Thioredoxin-like"/>
    <property type="match status" value="1"/>
</dbReference>
<keyword evidence="8" id="KW-1185">Reference proteome</keyword>
<evidence type="ECO:0000256" key="4">
    <source>
        <dbReference type="ARBA" id="ARBA00023284"/>
    </source>
</evidence>
<comment type="subcellular location">
    <subcellularLocation>
        <location evidence="1">Cell envelope</location>
    </subcellularLocation>
</comment>
<feature type="chain" id="PRO_5045301034" evidence="5">
    <location>
        <begin position="19"/>
        <end position="378"/>
    </location>
</feature>
<dbReference type="Gene3D" id="3.40.30.10">
    <property type="entry name" value="Glutaredoxin"/>
    <property type="match status" value="1"/>
</dbReference>
<comment type="caution">
    <text evidence="7">The sequence shown here is derived from an EMBL/GenBank/DDBJ whole genome shotgun (WGS) entry which is preliminary data.</text>
</comment>
<dbReference type="PANTHER" id="PTHR42852">
    <property type="entry name" value="THIOL:DISULFIDE INTERCHANGE PROTEIN DSBE"/>
    <property type="match status" value="1"/>
</dbReference>
<dbReference type="InterPro" id="IPR000866">
    <property type="entry name" value="AhpC/TSA"/>
</dbReference>
<feature type="signal peptide" evidence="5">
    <location>
        <begin position="1"/>
        <end position="18"/>
    </location>
</feature>
<evidence type="ECO:0000313" key="7">
    <source>
        <dbReference type="EMBL" id="MFD2866193.1"/>
    </source>
</evidence>
<proteinExistence type="predicted"/>
<evidence type="ECO:0000256" key="2">
    <source>
        <dbReference type="ARBA" id="ARBA00022748"/>
    </source>
</evidence>
<keyword evidence="4" id="KW-0676">Redox-active center</keyword>
<organism evidence="7 8">
    <name type="scientific">Mucilaginibacter antarcticus</name>
    <dbReference type="NCBI Taxonomy" id="1855725"/>
    <lineage>
        <taxon>Bacteria</taxon>
        <taxon>Pseudomonadati</taxon>
        <taxon>Bacteroidota</taxon>
        <taxon>Sphingobacteriia</taxon>
        <taxon>Sphingobacteriales</taxon>
        <taxon>Sphingobacteriaceae</taxon>
        <taxon>Mucilaginibacter</taxon>
    </lineage>
</organism>
<keyword evidence="5" id="KW-0732">Signal</keyword>
<evidence type="ECO:0000256" key="3">
    <source>
        <dbReference type="ARBA" id="ARBA00023157"/>
    </source>
</evidence>
<sequence>MKKILFLLGLLVPAMGFAQQAFTVSGKIGKVSTPALAYLLYQQGAIKVVDSALIVNGSFTIIGTVPSPSFAMLVIDHKGVGMAKLGNTPDMLNLFVDQGTISISTEKDSIKYADITGSILNDDNKQLTAQIATVMASAKKLNDDRLAATPQQAATAEFQRSIQERIKTLQNNQRGVLKTFITSHPKSFLSLIVLSQLGKQNTETAELDRLFETLDWTIKNMEMGKVLKKSIDEARITAIGSLAPDFTQPDADGKPVKLSSFKGKYVLIDFWASWCGPCRAENPNVVKAYQKYKSKNFTILGVSLDRPNDKAAWMAAVNKDGLEWAQVSDLKYWSNAAAALYFVQSIPANFLLDPAGKIIAKNLRGTDLEDKLAELLAK</sequence>
<keyword evidence="2" id="KW-0201">Cytochrome c-type biogenesis</keyword>
<dbReference type="RefSeq" id="WP_377129614.1">
    <property type="nucleotide sequence ID" value="NZ_JBHUHN010000001.1"/>
</dbReference>
<evidence type="ECO:0000313" key="8">
    <source>
        <dbReference type="Proteomes" id="UP001597601"/>
    </source>
</evidence>
<dbReference type="CDD" id="cd02966">
    <property type="entry name" value="TlpA_like_family"/>
    <property type="match status" value="1"/>
</dbReference>
<reference evidence="8" key="1">
    <citation type="journal article" date="2019" name="Int. J. Syst. Evol. Microbiol.">
        <title>The Global Catalogue of Microorganisms (GCM) 10K type strain sequencing project: providing services to taxonomists for standard genome sequencing and annotation.</title>
        <authorList>
            <consortium name="The Broad Institute Genomics Platform"/>
            <consortium name="The Broad Institute Genome Sequencing Center for Infectious Disease"/>
            <person name="Wu L."/>
            <person name="Ma J."/>
        </authorList>
    </citation>
    <scope>NUCLEOTIDE SEQUENCE [LARGE SCALE GENOMIC DNA]</scope>
    <source>
        <strain evidence="8">KCTC 52232</strain>
    </source>
</reference>
<dbReference type="InterPro" id="IPR050553">
    <property type="entry name" value="Thioredoxin_ResA/DsbE_sf"/>
</dbReference>
<dbReference type="EMBL" id="JBHUON010000022">
    <property type="protein sequence ID" value="MFD2866193.1"/>
    <property type="molecule type" value="Genomic_DNA"/>
</dbReference>
<dbReference type="Proteomes" id="UP001597601">
    <property type="component" value="Unassembled WGS sequence"/>
</dbReference>